<dbReference type="EMBL" id="CANHGI010000006">
    <property type="protein sequence ID" value="CAI5456388.1"/>
    <property type="molecule type" value="Genomic_DNA"/>
</dbReference>
<dbReference type="Proteomes" id="UP001152747">
    <property type="component" value="Unassembled WGS sequence"/>
</dbReference>
<evidence type="ECO:0000313" key="2">
    <source>
        <dbReference type="EMBL" id="CAI5456388.1"/>
    </source>
</evidence>
<organism evidence="2 3">
    <name type="scientific">Caenorhabditis angaria</name>
    <dbReference type="NCBI Taxonomy" id="860376"/>
    <lineage>
        <taxon>Eukaryota</taxon>
        <taxon>Metazoa</taxon>
        <taxon>Ecdysozoa</taxon>
        <taxon>Nematoda</taxon>
        <taxon>Chromadorea</taxon>
        <taxon>Rhabditida</taxon>
        <taxon>Rhabditina</taxon>
        <taxon>Rhabditomorpha</taxon>
        <taxon>Rhabditoidea</taxon>
        <taxon>Rhabditidae</taxon>
        <taxon>Peloderinae</taxon>
        <taxon>Caenorhabditis</taxon>
    </lineage>
</organism>
<name>A0A9P1NCV7_9PELO</name>
<protein>
    <submittedName>
        <fullName evidence="2">Uncharacterized protein</fullName>
    </submittedName>
</protein>
<gene>
    <name evidence="2" type="ORF">CAMP_LOCUS19025</name>
</gene>
<sequence length="459" mass="50771">MSENFNQHQFAGAIEQATIHGQFDSNNWKSTSAPIEMDQSRPDTTYNAISSYSRETLENGKLILSGSGDSTGLAVQVGPQERTSGRGISTKLCLESIDPSYKDYMGRYPVKKVRQYARASAVKPQRNVPPKKVLPPMNNVFQGIPNPPNLPKSRSQQNHLKNNLTNFSIRQAAVSPMNKVSQGIPNPPNLPKSQSQLLRNNLSNFSARQPALPPINSVFKGIPNSPNVPKPQSQLSKNNLTNVSVPQAALPPINSVFKGIPNPPNLPKSQSHQQHLKMNLTNCSIRQAGYPQGLDVSTSRATEPPVPRDLPTKLMVGNAMEDLQQSVEATTISTPPVWNPKMRTPRSTPKIVQRVPVQYSRKRARPNSAPTIPSNAAYLQTVSSLPNDPNPIEPIQTIQIMPSNTQESTNARKEPQEDEEMEQEPMEPFNYFPQLGESMDFLLGLPVCEETLQVYLPRL</sequence>
<accession>A0A9P1NCV7</accession>
<feature type="region of interest" description="Disordered" evidence="1">
    <location>
        <begin position="402"/>
        <end position="431"/>
    </location>
</feature>
<keyword evidence="3" id="KW-1185">Reference proteome</keyword>
<dbReference type="AlphaFoldDB" id="A0A9P1NCV7"/>
<evidence type="ECO:0000313" key="3">
    <source>
        <dbReference type="Proteomes" id="UP001152747"/>
    </source>
</evidence>
<reference evidence="2" key="1">
    <citation type="submission" date="2022-11" db="EMBL/GenBank/DDBJ databases">
        <authorList>
            <person name="Kikuchi T."/>
        </authorList>
    </citation>
    <scope>NUCLEOTIDE SEQUENCE</scope>
    <source>
        <strain evidence="2">PS1010</strain>
    </source>
</reference>
<comment type="caution">
    <text evidence="2">The sequence shown here is derived from an EMBL/GenBank/DDBJ whole genome shotgun (WGS) entry which is preliminary data.</text>
</comment>
<proteinExistence type="predicted"/>
<feature type="compositionally biased region" description="Acidic residues" evidence="1">
    <location>
        <begin position="416"/>
        <end position="425"/>
    </location>
</feature>
<evidence type="ECO:0000256" key="1">
    <source>
        <dbReference type="SAM" id="MobiDB-lite"/>
    </source>
</evidence>